<keyword evidence="2" id="KW-1185">Reference proteome</keyword>
<dbReference type="GeneID" id="40233178"/>
<organism evidence="1 2">
    <name type="scientific">Mycobacterium phage DLane</name>
    <dbReference type="NCBI Taxonomy" id="2922203"/>
    <lineage>
        <taxon>Viruses</taxon>
        <taxon>Duplodnaviria</taxon>
        <taxon>Heunggongvirae</taxon>
        <taxon>Uroviricota</taxon>
        <taxon>Caudoviricetes</taxon>
        <taxon>Gracegardnervirinae</taxon>
        <taxon>Cheoctovirus</taxon>
        <taxon>Cheoctovirus dlane</taxon>
        <taxon>Mycobacterium virus Dlane</taxon>
    </lineage>
</organism>
<reference evidence="1 2" key="1">
    <citation type="journal article" date="2012" name="J. Virol.">
        <title>Complete Genome Sequences of 138 Mycobacteriophages.</title>
        <authorList>
            <consortium name="the Science Education Alliance Phage Hunters Advancing Genomics and Evolutionary Science Program"/>
            <consortium name="the KwaZulu-Natal Research Institute for Tuberculosis and HIV Mycobacterial Genetics Course Students"/>
            <consortium name="the Phage Hunters Integrating Research and Education Program"/>
            <person name="Hatfull G.F."/>
        </authorList>
    </citation>
    <scope>NUCLEOTIDE SEQUENCE [LARGE SCALE GENOMIC DNA]</scope>
</reference>
<protein>
    <submittedName>
        <fullName evidence="1">Uncharacterized protein</fullName>
    </submittedName>
</protein>
<evidence type="ECO:0000313" key="1">
    <source>
        <dbReference type="EMBL" id="AEK08571.1"/>
    </source>
</evidence>
<sequence>MTRDVSIRCLRPWSSATVRTVPVVKRTVAFQPAGPRD</sequence>
<accession>G1D1C1</accession>
<dbReference type="Proteomes" id="UP000008409">
    <property type="component" value="Segment"/>
</dbReference>
<dbReference type="KEGG" id="vg:40233178"/>
<gene>
    <name evidence="1" type="primary">27</name>
    <name evidence="1" type="ORF">PBI_DLANE_27</name>
</gene>
<name>G1D1C1_9CAUD</name>
<dbReference type="EMBL" id="JF937093">
    <property type="protein sequence ID" value="AEK08571.1"/>
    <property type="molecule type" value="Genomic_DNA"/>
</dbReference>
<proteinExistence type="predicted"/>
<dbReference type="RefSeq" id="YP_009636440.1">
    <property type="nucleotide sequence ID" value="NC_042317.1"/>
</dbReference>
<evidence type="ECO:0000313" key="2">
    <source>
        <dbReference type="Proteomes" id="UP000008409"/>
    </source>
</evidence>